<comment type="caution">
    <text evidence="1">The sequence shown here is derived from an EMBL/GenBank/DDBJ whole genome shotgun (WGS) entry which is preliminary data.</text>
</comment>
<proteinExistence type="predicted"/>
<dbReference type="Proteomes" id="UP000276133">
    <property type="component" value="Unassembled WGS sequence"/>
</dbReference>
<evidence type="ECO:0000313" key="2">
    <source>
        <dbReference type="Proteomes" id="UP000276133"/>
    </source>
</evidence>
<reference evidence="1 2" key="1">
    <citation type="journal article" date="2018" name="Sci. Rep.">
        <title>Genomic signatures of local adaptation to the degree of environmental predictability in rotifers.</title>
        <authorList>
            <person name="Franch-Gras L."/>
            <person name="Hahn C."/>
            <person name="Garcia-Roger E.M."/>
            <person name="Carmona M.J."/>
            <person name="Serra M."/>
            <person name="Gomez A."/>
        </authorList>
    </citation>
    <scope>NUCLEOTIDE SEQUENCE [LARGE SCALE GENOMIC DNA]</scope>
    <source>
        <strain evidence="1">HYR1</strain>
    </source>
</reference>
<dbReference type="AlphaFoldDB" id="A0A3M7P657"/>
<sequence length="86" mass="10368">MDIFKSEDTVSIFFTNLKFKIIESNWFEKKECRGELKIYISLCQSLSYEGPKYVFFADLLQSFAESVHWWYKGCVVFDLKKRYKII</sequence>
<keyword evidence="2" id="KW-1185">Reference proteome</keyword>
<gene>
    <name evidence="1" type="ORF">BpHYR1_010362</name>
</gene>
<evidence type="ECO:0000313" key="1">
    <source>
        <dbReference type="EMBL" id="RMZ94419.1"/>
    </source>
</evidence>
<dbReference type="EMBL" id="REGN01013067">
    <property type="protein sequence ID" value="RMZ94419.1"/>
    <property type="molecule type" value="Genomic_DNA"/>
</dbReference>
<organism evidence="1 2">
    <name type="scientific">Brachionus plicatilis</name>
    <name type="common">Marine rotifer</name>
    <name type="synonym">Brachionus muelleri</name>
    <dbReference type="NCBI Taxonomy" id="10195"/>
    <lineage>
        <taxon>Eukaryota</taxon>
        <taxon>Metazoa</taxon>
        <taxon>Spiralia</taxon>
        <taxon>Gnathifera</taxon>
        <taxon>Rotifera</taxon>
        <taxon>Eurotatoria</taxon>
        <taxon>Monogononta</taxon>
        <taxon>Pseudotrocha</taxon>
        <taxon>Ploima</taxon>
        <taxon>Brachionidae</taxon>
        <taxon>Brachionus</taxon>
    </lineage>
</organism>
<protein>
    <submittedName>
        <fullName evidence="1">Uncharacterized protein</fullName>
    </submittedName>
</protein>
<accession>A0A3M7P657</accession>
<name>A0A3M7P657_BRAPC</name>